<keyword evidence="2" id="KW-1185">Reference proteome</keyword>
<dbReference type="Pfam" id="PF04199">
    <property type="entry name" value="Cyclase"/>
    <property type="match status" value="1"/>
</dbReference>
<sequence length="271" mass="27910">MSSRLGAVLAALDAGMDIVELGHPLHSAVPALPTQPGFRSALMQRHGDRTFDGGLSAANEMMVMGTHVGTHIDAFCHISHNGQLHGGVDAVASQRGGAFDTGSIDELPPLVSRGVLLDVAAHRGRDHLDGGDVVTADDLADVAVAAGVAVGSGDVVCVRTGWARRYGDAAAYLGTDGGCPGLVESAAHWLADRGVCAVGTDTLQFDAVPDGGIPHDLACHRVLLVEQQISILENLWLEGVAGRGVVEFVFVAAPLRLVGATGSPLRPFALV</sequence>
<dbReference type="RefSeq" id="WP_147115405.1">
    <property type="nucleotide sequence ID" value="NZ_BJVJ01000110.1"/>
</dbReference>
<dbReference type="GO" id="GO:0019441">
    <property type="term" value="P:L-tryptophan catabolic process to kynurenine"/>
    <property type="evidence" value="ECO:0007669"/>
    <property type="project" value="InterPro"/>
</dbReference>
<dbReference type="Proteomes" id="UP000321685">
    <property type="component" value="Unassembled WGS sequence"/>
</dbReference>
<dbReference type="SUPFAM" id="SSF102198">
    <property type="entry name" value="Putative cyclase"/>
    <property type="match status" value="1"/>
</dbReference>
<dbReference type="EMBL" id="BJVJ01000110">
    <property type="protein sequence ID" value="GEL26764.1"/>
    <property type="molecule type" value="Genomic_DNA"/>
</dbReference>
<dbReference type="InterPro" id="IPR007325">
    <property type="entry name" value="KFase/CYL"/>
</dbReference>
<evidence type="ECO:0000313" key="1">
    <source>
        <dbReference type="EMBL" id="GEL26764.1"/>
    </source>
</evidence>
<gene>
    <name evidence="1" type="ORF">PSU4_57180</name>
</gene>
<dbReference type="Gene3D" id="3.50.30.50">
    <property type="entry name" value="Putative cyclase"/>
    <property type="match status" value="1"/>
</dbReference>
<proteinExistence type="predicted"/>
<dbReference type="PANTHER" id="PTHR34861">
    <property type="match status" value="1"/>
</dbReference>
<dbReference type="InterPro" id="IPR037175">
    <property type="entry name" value="KFase_sf"/>
</dbReference>
<name>A0A511DSN6_9PSEU</name>
<reference evidence="1 2" key="1">
    <citation type="submission" date="2019-07" db="EMBL/GenBank/DDBJ databases">
        <title>Whole genome shotgun sequence of Pseudonocardia sulfidoxydans NBRC 16205.</title>
        <authorList>
            <person name="Hosoyama A."/>
            <person name="Uohara A."/>
            <person name="Ohji S."/>
            <person name="Ichikawa N."/>
        </authorList>
    </citation>
    <scope>NUCLEOTIDE SEQUENCE [LARGE SCALE GENOMIC DNA]</scope>
    <source>
        <strain evidence="1 2">NBRC 16205</strain>
    </source>
</reference>
<protein>
    <submittedName>
        <fullName evidence="1">Cyclase</fullName>
    </submittedName>
</protein>
<evidence type="ECO:0000313" key="2">
    <source>
        <dbReference type="Proteomes" id="UP000321685"/>
    </source>
</evidence>
<dbReference type="AlphaFoldDB" id="A0A511DSN6"/>
<dbReference type="GO" id="GO:0004061">
    <property type="term" value="F:arylformamidase activity"/>
    <property type="evidence" value="ECO:0007669"/>
    <property type="project" value="InterPro"/>
</dbReference>
<accession>A0A511DSN6</accession>
<organism evidence="1 2">
    <name type="scientific">Pseudonocardia sulfidoxydans NBRC 16205</name>
    <dbReference type="NCBI Taxonomy" id="1223511"/>
    <lineage>
        <taxon>Bacteria</taxon>
        <taxon>Bacillati</taxon>
        <taxon>Actinomycetota</taxon>
        <taxon>Actinomycetes</taxon>
        <taxon>Pseudonocardiales</taxon>
        <taxon>Pseudonocardiaceae</taxon>
        <taxon>Pseudonocardia</taxon>
    </lineage>
</organism>
<dbReference type="OrthoDB" id="7067800at2"/>
<dbReference type="PANTHER" id="PTHR34861:SF10">
    <property type="entry name" value="CYCLASE"/>
    <property type="match status" value="1"/>
</dbReference>
<comment type="caution">
    <text evidence="1">The sequence shown here is derived from an EMBL/GenBank/DDBJ whole genome shotgun (WGS) entry which is preliminary data.</text>
</comment>